<evidence type="ECO:0000256" key="3">
    <source>
        <dbReference type="ARBA" id="ARBA00022676"/>
    </source>
</evidence>
<dbReference type="PANTHER" id="PTHR43179">
    <property type="entry name" value="RHAMNOSYLTRANSFERASE WBBL"/>
    <property type="match status" value="1"/>
</dbReference>
<protein>
    <submittedName>
        <fullName evidence="7">Glycosyltransferase</fullName>
    </submittedName>
</protein>
<name>A0ABN0VH47_9ACTN</name>
<dbReference type="InterPro" id="IPR029044">
    <property type="entry name" value="Nucleotide-diphossugar_trans"/>
</dbReference>
<evidence type="ECO:0000256" key="5">
    <source>
        <dbReference type="SAM" id="MobiDB-lite"/>
    </source>
</evidence>
<evidence type="ECO:0000256" key="2">
    <source>
        <dbReference type="ARBA" id="ARBA00006739"/>
    </source>
</evidence>
<dbReference type="Pfam" id="PF02709">
    <property type="entry name" value="Glyco_transf_7C"/>
    <property type="match status" value="1"/>
</dbReference>
<sequence length="295" mass="31624">MNGPAHVAVITLVAGRHRHLALQQAALSRGARPPDTYVVVTMDDPHAGALAARHSPAATVVPLDVPRPGRLPLAAARNAGARRALELGADVLVFLDVDCVPGPRSVARYSEAASDGRLLCGTVAYLPPPPPGGYRLTELADLAAPHPARPAPRPDQLLTAGDPDLFWSLSFALSASTWRAVGGFCEEYTGYGGEDTDFGRLAHRAGVDLCWLGGAPAYHQYHPVDDPPVRHLDDILRNGALFHSRWGRWPMEGWMHAFARLGLVRFDGESGHWKDARTPAGPSHRGGPGTRRRSG</sequence>
<keyword evidence="8" id="KW-1185">Reference proteome</keyword>
<organism evidence="7 8">
    <name type="scientific">Streptomyces polychromogenes</name>
    <dbReference type="NCBI Taxonomy" id="67342"/>
    <lineage>
        <taxon>Bacteria</taxon>
        <taxon>Bacillati</taxon>
        <taxon>Actinomycetota</taxon>
        <taxon>Actinomycetes</taxon>
        <taxon>Kitasatosporales</taxon>
        <taxon>Streptomycetaceae</taxon>
        <taxon>Streptomyces</taxon>
    </lineage>
</organism>
<dbReference type="EMBL" id="BAAABV010000021">
    <property type="protein sequence ID" value="GAA0300301.1"/>
    <property type="molecule type" value="Genomic_DNA"/>
</dbReference>
<keyword evidence="4" id="KW-0808">Transferase</keyword>
<evidence type="ECO:0000256" key="1">
    <source>
        <dbReference type="ARBA" id="ARBA00004776"/>
    </source>
</evidence>
<keyword evidence="3" id="KW-0328">Glycosyltransferase</keyword>
<comment type="pathway">
    <text evidence="1">Cell wall biogenesis; cell wall polysaccharide biosynthesis.</text>
</comment>
<comment type="caution">
    <text evidence="7">The sequence shown here is derived from an EMBL/GenBank/DDBJ whole genome shotgun (WGS) entry which is preliminary data.</text>
</comment>
<dbReference type="Gene3D" id="3.90.550.10">
    <property type="entry name" value="Spore Coat Polysaccharide Biosynthesis Protein SpsA, Chain A"/>
    <property type="match status" value="1"/>
</dbReference>
<evidence type="ECO:0000256" key="4">
    <source>
        <dbReference type="ARBA" id="ARBA00022679"/>
    </source>
</evidence>
<comment type="similarity">
    <text evidence="2">Belongs to the glycosyltransferase 2 family.</text>
</comment>
<feature type="domain" description="Galactosyltransferase C-terminal" evidence="6">
    <location>
        <begin position="170"/>
        <end position="219"/>
    </location>
</feature>
<proteinExistence type="inferred from homology"/>
<accession>A0ABN0VH47</accession>
<dbReference type="PANTHER" id="PTHR43179:SF12">
    <property type="entry name" value="GALACTOFURANOSYLTRANSFERASE GLFT2"/>
    <property type="match status" value="1"/>
</dbReference>
<gene>
    <name evidence="7" type="ORF">GCM10010302_43590</name>
</gene>
<dbReference type="SUPFAM" id="SSF53448">
    <property type="entry name" value="Nucleotide-diphospho-sugar transferases"/>
    <property type="match status" value="1"/>
</dbReference>
<feature type="region of interest" description="Disordered" evidence="5">
    <location>
        <begin position="272"/>
        <end position="295"/>
    </location>
</feature>
<dbReference type="InterPro" id="IPR027791">
    <property type="entry name" value="Galactosyl_T_C"/>
</dbReference>
<evidence type="ECO:0000313" key="7">
    <source>
        <dbReference type="EMBL" id="GAA0300301.1"/>
    </source>
</evidence>
<dbReference type="Proteomes" id="UP001501867">
    <property type="component" value="Unassembled WGS sequence"/>
</dbReference>
<reference evidence="7 8" key="1">
    <citation type="journal article" date="2019" name="Int. J. Syst. Evol. Microbiol.">
        <title>The Global Catalogue of Microorganisms (GCM) 10K type strain sequencing project: providing services to taxonomists for standard genome sequencing and annotation.</title>
        <authorList>
            <consortium name="The Broad Institute Genomics Platform"/>
            <consortium name="The Broad Institute Genome Sequencing Center for Infectious Disease"/>
            <person name="Wu L."/>
            <person name="Ma J."/>
        </authorList>
    </citation>
    <scope>NUCLEOTIDE SEQUENCE [LARGE SCALE GENOMIC DNA]</scope>
    <source>
        <strain evidence="7 8">JCM 4505</strain>
    </source>
</reference>
<evidence type="ECO:0000313" key="8">
    <source>
        <dbReference type="Proteomes" id="UP001501867"/>
    </source>
</evidence>
<evidence type="ECO:0000259" key="6">
    <source>
        <dbReference type="Pfam" id="PF02709"/>
    </source>
</evidence>